<dbReference type="InterPro" id="IPR020846">
    <property type="entry name" value="MFS_dom"/>
</dbReference>
<dbReference type="SUPFAM" id="SSF103473">
    <property type="entry name" value="MFS general substrate transporter"/>
    <property type="match status" value="2"/>
</dbReference>
<feature type="transmembrane region" description="Helical" evidence="8">
    <location>
        <begin position="835"/>
        <end position="857"/>
    </location>
</feature>
<feature type="transmembrane region" description="Helical" evidence="8">
    <location>
        <begin position="64"/>
        <end position="82"/>
    </location>
</feature>
<dbReference type="InterPro" id="IPR036259">
    <property type="entry name" value="MFS_trans_sf"/>
</dbReference>
<gene>
    <name evidence="10" type="ORF">CVT24_009282</name>
</gene>
<evidence type="ECO:0000256" key="4">
    <source>
        <dbReference type="ARBA" id="ARBA00022692"/>
    </source>
</evidence>
<dbReference type="EMBL" id="NHTK01001364">
    <property type="protein sequence ID" value="PPQ99282.1"/>
    <property type="molecule type" value="Genomic_DNA"/>
</dbReference>
<keyword evidence="11" id="KW-1185">Reference proteome</keyword>
<feature type="transmembrane region" description="Helical" evidence="8">
    <location>
        <begin position="675"/>
        <end position="697"/>
    </location>
</feature>
<feature type="domain" description="Major facilitator superfamily (MFS) profile" evidence="9">
    <location>
        <begin position="514"/>
        <end position="992"/>
    </location>
</feature>
<feature type="transmembrane region" description="Helical" evidence="8">
    <location>
        <begin position="456"/>
        <end position="476"/>
    </location>
</feature>
<keyword evidence="6 8" id="KW-0472">Membrane</keyword>
<dbReference type="STRING" id="181874.A0A409Y865"/>
<dbReference type="PANTHER" id="PTHR48022">
    <property type="entry name" value="PLASTIDIC GLUCOSE TRANSPORTER 4"/>
    <property type="match status" value="1"/>
</dbReference>
<feature type="transmembrane region" description="Helical" evidence="8">
    <location>
        <begin position="157"/>
        <end position="177"/>
    </location>
</feature>
<feature type="domain" description="Major facilitator superfamily (MFS) profile" evidence="9">
    <location>
        <begin position="16"/>
        <end position="479"/>
    </location>
</feature>
<dbReference type="GO" id="GO:0005351">
    <property type="term" value="F:carbohydrate:proton symporter activity"/>
    <property type="evidence" value="ECO:0007669"/>
    <property type="project" value="TreeGrafter"/>
</dbReference>
<feature type="transmembrane region" description="Helical" evidence="8">
    <location>
        <begin position="318"/>
        <end position="340"/>
    </location>
</feature>
<sequence length="1025" mass="111675">MSLSQSRFENIRAYWLAFVVYWGILLFGYDTGIAGGVVSQPFFQRHFELVDANGKIDVKKSDEVSSNVVSVLQGGAFFGALGSAPVSQRLGRKWTLIIFTVIFSVGAVLTTVANEPKSGLILIYVGRVIAGFGIGGVSAVAPAYVSECSPKEVRGRITGMFQIMVSTGVMISYFINFGVGLHMANSRNVWMLPFGFQLVPAGVLLLGLFTVKESPRWLASVGRTEEALGNLAYLRRRSTNDPSVLHEMAEIEAAIEEERAARAGLGWKEAFFGKGNLIRFVIAFVIFLLQQWAGQNSVGYYAPQIFKSIGFIGPKNSLLASGIYGVIKVVATAVFIFGFVESLGRKLSLFISAIGMGTLFFVIGAILKTHPPPIVGPNDIPPPPPPASKAMAAMLYIYVCFYSMGWGPLPWVYVSDIFPTRTRHYGLSLASSSQWLWNFVVSKVTPTMITNLQYKIFFQFGTINIIGMGIFSLLIPETKGRSLEDMDVIFGAISAEERQANIERLKSKSHMAWLAFIVYWGIVLFGYDTYAPTLPLMITCIDALNGPHINNSGGVVSNAHFGRAFGIIDENGHKDTHKSDNISSNVVSVLQAGAFFGALGSAPMSSRLGRKPTLFIFSLLFSVGAILTTVAGGGKKGLDLIYAGRVISGIGIGAISAVAPAYVSECSPKEVRGRITGLFQIMVAIGVMVSYFTNLGVQLHLDGDKVWRVPFGLQLVPAGIMAFGLLTVKESPRFLASVERNEEALQNLAYLRRESITSPAVLAEMAEIEAAIREEREARQGLGLKEAFFGKGNFIRFVIAFTIFLLQQWAGQNSVNYYAPQIFESLGYTGTKQGLLASGIYGIVKVIATAIFIFFGVETLGRKLSLFISAMGMGTLFFIVGAILKTHPPNVAIGQNPPPASKAMAAMLYIYVCFYSMGWGPLPWVYVSDIFPTRTRHFGLSFASASQWLWNFVISKVTPQIKTALGYKMFLMFATINVAGMGVFSLLIPETKGRSLEEMDIIFGAVSAEQRQADVQRAQRGKSLS</sequence>
<dbReference type="InterPro" id="IPR005828">
    <property type="entry name" value="MFS_sugar_transport-like"/>
</dbReference>
<evidence type="ECO:0000259" key="9">
    <source>
        <dbReference type="PROSITE" id="PS50850"/>
    </source>
</evidence>
<feature type="transmembrane region" description="Helical" evidence="8">
    <location>
        <begin position="189"/>
        <end position="211"/>
    </location>
</feature>
<feature type="transmembrane region" description="Helical" evidence="8">
    <location>
        <begin position="709"/>
        <end position="728"/>
    </location>
</feature>
<organism evidence="10 11">
    <name type="scientific">Panaeolus cyanescens</name>
    <dbReference type="NCBI Taxonomy" id="181874"/>
    <lineage>
        <taxon>Eukaryota</taxon>
        <taxon>Fungi</taxon>
        <taxon>Dikarya</taxon>
        <taxon>Basidiomycota</taxon>
        <taxon>Agaricomycotina</taxon>
        <taxon>Agaricomycetes</taxon>
        <taxon>Agaricomycetidae</taxon>
        <taxon>Agaricales</taxon>
        <taxon>Agaricineae</taxon>
        <taxon>Galeropsidaceae</taxon>
        <taxon>Panaeolus</taxon>
    </lineage>
</organism>
<dbReference type="PRINTS" id="PR00171">
    <property type="entry name" value="SUGRTRNSPORT"/>
</dbReference>
<feature type="transmembrane region" description="Helical" evidence="8">
    <location>
        <begin position="864"/>
        <end position="884"/>
    </location>
</feature>
<accession>A0A409Y865</accession>
<dbReference type="Pfam" id="PF00083">
    <property type="entry name" value="Sugar_tr"/>
    <property type="match status" value="2"/>
</dbReference>
<dbReference type="Gene3D" id="1.20.1250.20">
    <property type="entry name" value="MFS general substrate transporter like domains"/>
    <property type="match status" value="2"/>
</dbReference>
<dbReference type="PROSITE" id="PS50850">
    <property type="entry name" value="MFS"/>
    <property type="match status" value="2"/>
</dbReference>
<evidence type="ECO:0000256" key="2">
    <source>
        <dbReference type="ARBA" id="ARBA00010992"/>
    </source>
</evidence>
<feature type="transmembrane region" description="Helical" evidence="8">
    <location>
        <begin position="794"/>
        <end position="810"/>
    </location>
</feature>
<evidence type="ECO:0000256" key="8">
    <source>
        <dbReference type="SAM" id="Phobius"/>
    </source>
</evidence>
<comment type="subcellular location">
    <subcellularLocation>
        <location evidence="1">Membrane</location>
        <topology evidence="1">Multi-pass membrane protein</topology>
    </subcellularLocation>
</comment>
<keyword evidence="5 8" id="KW-1133">Transmembrane helix</keyword>
<feature type="transmembrane region" description="Helical" evidence="8">
    <location>
        <begin position="938"/>
        <end position="957"/>
    </location>
</feature>
<name>A0A409Y865_9AGAR</name>
<keyword evidence="4 8" id="KW-0812">Transmembrane</keyword>
<feature type="transmembrane region" description="Helical" evidence="8">
    <location>
        <begin position="12"/>
        <end position="29"/>
    </location>
</feature>
<dbReference type="PROSITE" id="PS00216">
    <property type="entry name" value="SUGAR_TRANSPORT_1"/>
    <property type="match status" value="1"/>
</dbReference>
<evidence type="ECO:0000313" key="11">
    <source>
        <dbReference type="Proteomes" id="UP000284842"/>
    </source>
</evidence>
<feature type="transmembrane region" description="Helical" evidence="8">
    <location>
        <begin position="119"/>
        <end position="145"/>
    </location>
</feature>
<evidence type="ECO:0000313" key="10">
    <source>
        <dbReference type="EMBL" id="PPQ99282.1"/>
    </source>
</evidence>
<feature type="transmembrane region" description="Helical" evidence="8">
    <location>
        <begin position="614"/>
        <end position="634"/>
    </location>
</feature>
<proteinExistence type="inferred from homology"/>
<evidence type="ECO:0000256" key="6">
    <source>
        <dbReference type="ARBA" id="ARBA00023136"/>
    </source>
</evidence>
<keyword evidence="3" id="KW-0813">Transport</keyword>
<comment type="similarity">
    <text evidence="2">Belongs to the major facilitator superfamily. Sugar transporter (TC 2.A.1.1) family.</text>
</comment>
<dbReference type="AlphaFoldDB" id="A0A409Y865"/>
<feature type="transmembrane region" description="Helical" evidence="8">
    <location>
        <begin position="94"/>
        <end position="113"/>
    </location>
</feature>
<dbReference type="FunFam" id="1.20.1250.20:FF:000026">
    <property type="entry name" value="MFS quinate transporter QutD"/>
    <property type="match status" value="1"/>
</dbReference>
<evidence type="ECO:0000256" key="7">
    <source>
        <dbReference type="ARBA" id="ARBA00049119"/>
    </source>
</evidence>
<feature type="transmembrane region" description="Helical" evidence="8">
    <location>
        <begin position="277"/>
        <end position="293"/>
    </location>
</feature>
<comment type="catalytic activity">
    <reaction evidence="7">
        <text>myo-inositol(out) + H(+)(out) = myo-inositol(in) + H(+)(in)</text>
        <dbReference type="Rhea" id="RHEA:60364"/>
        <dbReference type="ChEBI" id="CHEBI:15378"/>
        <dbReference type="ChEBI" id="CHEBI:17268"/>
    </reaction>
</comment>
<evidence type="ECO:0000256" key="1">
    <source>
        <dbReference type="ARBA" id="ARBA00004141"/>
    </source>
</evidence>
<dbReference type="OrthoDB" id="508119at2759"/>
<dbReference type="NCBIfam" id="TIGR00879">
    <property type="entry name" value="SP"/>
    <property type="match status" value="2"/>
</dbReference>
<dbReference type="InterPro" id="IPR050360">
    <property type="entry name" value="MFS_Sugar_Transporters"/>
</dbReference>
<protein>
    <recommendedName>
        <fullName evidence="9">Major facilitator superfamily (MFS) profile domain-containing protein</fullName>
    </recommendedName>
</protein>
<reference evidence="10 11" key="1">
    <citation type="journal article" date="2018" name="Evol. Lett.">
        <title>Horizontal gene cluster transfer increased hallucinogenic mushroom diversity.</title>
        <authorList>
            <person name="Reynolds H.T."/>
            <person name="Vijayakumar V."/>
            <person name="Gluck-Thaler E."/>
            <person name="Korotkin H.B."/>
            <person name="Matheny P.B."/>
            <person name="Slot J.C."/>
        </authorList>
    </citation>
    <scope>NUCLEOTIDE SEQUENCE [LARGE SCALE GENOMIC DNA]</scope>
    <source>
        <strain evidence="10 11">2629</strain>
    </source>
</reference>
<feature type="transmembrane region" description="Helical" evidence="8">
    <location>
        <begin position="904"/>
        <end position="926"/>
    </location>
</feature>
<dbReference type="InParanoid" id="A0A409Y865"/>
<feature type="transmembrane region" description="Helical" evidence="8">
    <location>
        <begin position="347"/>
        <end position="367"/>
    </location>
</feature>
<feature type="transmembrane region" description="Helical" evidence="8">
    <location>
        <begin position="511"/>
        <end position="527"/>
    </location>
</feature>
<dbReference type="FunFam" id="1.20.1250.20:FF:000134">
    <property type="entry name" value="MFS sugar transporter protein"/>
    <property type="match status" value="1"/>
</dbReference>
<dbReference type="InterPro" id="IPR005829">
    <property type="entry name" value="Sugar_transporter_CS"/>
</dbReference>
<dbReference type="PANTHER" id="PTHR48022:SF23">
    <property type="entry name" value="MAJOR FACILITATOR SUPERFAMILY (MFS) PROFILE DOMAIN-CONTAINING PROTEIN"/>
    <property type="match status" value="1"/>
</dbReference>
<comment type="caution">
    <text evidence="10">The sequence shown here is derived from an EMBL/GenBank/DDBJ whole genome shotgun (WGS) entry which is preliminary data.</text>
</comment>
<feature type="transmembrane region" description="Helical" evidence="8">
    <location>
        <begin position="640"/>
        <end position="663"/>
    </location>
</feature>
<dbReference type="InterPro" id="IPR003663">
    <property type="entry name" value="Sugar/inositol_transpt"/>
</dbReference>
<feature type="transmembrane region" description="Helical" evidence="8">
    <location>
        <begin position="969"/>
        <end position="989"/>
    </location>
</feature>
<evidence type="ECO:0000256" key="3">
    <source>
        <dbReference type="ARBA" id="ARBA00022448"/>
    </source>
</evidence>
<dbReference type="Proteomes" id="UP000284842">
    <property type="component" value="Unassembled WGS sequence"/>
</dbReference>
<dbReference type="PROSITE" id="PS00217">
    <property type="entry name" value="SUGAR_TRANSPORT_2"/>
    <property type="match status" value="2"/>
</dbReference>
<dbReference type="GO" id="GO:0016020">
    <property type="term" value="C:membrane"/>
    <property type="evidence" value="ECO:0007669"/>
    <property type="project" value="UniProtKB-SubCell"/>
</dbReference>
<evidence type="ECO:0000256" key="5">
    <source>
        <dbReference type="ARBA" id="ARBA00022989"/>
    </source>
</evidence>
<feature type="transmembrane region" description="Helical" evidence="8">
    <location>
        <begin position="387"/>
        <end position="413"/>
    </location>
</feature>